<organism evidence="4 5">
    <name type="scientific">Cardiobacterium valvarum</name>
    <dbReference type="NCBI Taxonomy" id="194702"/>
    <lineage>
        <taxon>Bacteria</taxon>
        <taxon>Pseudomonadati</taxon>
        <taxon>Pseudomonadota</taxon>
        <taxon>Gammaproteobacteria</taxon>
        <taxon>Cardiobacteriales</taxon>
        <taxon>Cardiobacteriaceae</taxon>
        <taxon>Cardiobacterium</taxon>
    </lineage>
</organism>
<name>A0A381EDT8_9GAMM</name>
<gene>
    <name evidence="4" type="ORF">NCTC13294_02164</name>
</gene>
<dbReference type="InterPro" id="IPR014902">
    <property type="entry name" value="FHBP-like_C"/>
</dbReference>
<evidence type="ECO:0000313" key="5">
    <source>
        <dbReference type="Proteomes" id="UP000254572"/>
    </source>
</evidence>
<feature type="region of interest" description="Disordered" evidence="1">
    <location>
        <begin position="20"/>
        <end position="74"/>
    </location>
</feature>
<evidence type="ECO:0000259" key="3">
    <source>
        <dbReference type="Pfam" id="PF08794"/>
    </source>
</evidence>
<dbReference type="Pfam" id="PF08794">
    <property type="entry name" value="FHBP_C"/>
    <property type="match status" value="1"/>
</dbReference>
<sequence>MQKKLVLSVLIASLLAACGGSSDNSNSNPQITPPPSNNNNAPQPPGNNQQQPNNPQHPQQPQQPEPVKSLTADYSDDSDYDWDGIYKGYDTFTLKVDGKTLVKEVRGEKKQTFDLTAVPLGFKTLTAENKYTGSNNAEYKSDVTLRSYRGFYAGALAYGKDSRANPLDSDSTPYYSPTVTLPNSGTAIYAGKVFNDRAANDADLTYTINFGQKKGSGTVAAANGRPELTLQEKTITQFASPFGKTHGVDKGGVRSANGNITGSYNLYIAGPNAEEIVGDLNYGPSGNKHETEQVFYGKRGDITP</sequence>
<protein>
    <submittedName>
        <fullName evidence="4">Lipoprotein GNA1870 C terminal like</fullName>
    </submittedName>
</protein>
<keyword evidence="4" id="KW-0449">Lipoprotein</keyword>
<feature type="domain" description="Factor H binding protein-like C-terminal" evidence="3">
    <location>
        <begin position="180"/>
        <end position="279"/>
    </location>
</feature>
<dbReference type="Proteomes" id="UP000254572">
    <property type="component" value="Unassembled WGS sequence"/>
</dbReference>
<keyword evidence="2" id="KW-0732">Signal</keyword>
<evidence type="ECO:0000256" key="1">
    <source>
        <dbReference type="SAM" id="MobiDB-lite"/>
    </source>
</evidence>
<evidence type="ECO:0000313" key="4">
    <source>
        <dbReference type="EMBL" id="SUX24947.1"/>
    </source>
</evidence>
<reference evidence="4 5" key="1">
    <citation type="submission" date="2018-06" db="EMBL/GenBank/DDBJ databases">
        <authorList>
            <consortium name="Pathogen Informatics"/>
            <person name="Doyle S."/>
        </authorList>
    </citation>
    <scope>NUCLEOTIDE SEQUENCE [LARGE SCALE GENOMIC DNA]</scope>
    <source>
        <strain evidence="4 5">NCTC13294</strain>
    </source>
</reference>
<dbReference type="PROSITE" id="PS51257">
    <property type="entry name" value="PROKAR_LIPOPROTEIN"/>
    <property type="match status" value="1"/>
</dbReference>
<dbReference type="InterPro" id="IPR011250">
    <property type="entry name" value="OMP/PagP_B-barrel"/>
</dbReference>
<keyword evidence="5" id="KW-1185">Reference proteome</keyword>
<feature type="compositionally biased region" description="Polar residues" evidence="1">
    <location>
        <begin position="21"/>
        <end position="30"/>
    </location>
</feature>
<evidence type="ECO:0000256" key="2">
    <source>
        <dbReference type="SAM" id="SignalP"/>
    </source>
</evidence>
<dbReference type="AlphaFoldDB" id="A0A381EDT8"/>
<feature type="signal peptide" evidence="2">
    <location>
        <begin position="1"/>
        <end position="22"/>
    </location>
</feature>
<accession>A0A381EDT8</accession>
<dbReference type="RefSeq" id="WP_172542345.1">
    <property type="nucleotide sequence ID" value="NZ_JBHLZC010000001.1"/>
</dbReference>
<dbReference type="EMBL" id="UFUW01000001">
    <property type="protein sequence ID" value="SUX24947.1"/>
    <property type="molecule type" value="Genomic_DNA"/>
</dbReference>
<dbReference type="Gene3D" id="2.40.160.90">
    <property type="match status" value="1"/>
</dbReference>
<feature type="chain" id="PRO_5016954489" evidence="2">
    <location>
        <begin position="23"/>
        <end position="304"/>
    </location>
</feature>
<feature type="compositionally biased region" description="Low complexity" evidence="1">
    <location>
        <begin position="37"/>
        <end position="66"/>
    </location>
</feature>
<proteinExistence type="predicted"/>
<dbReference type="SUPFAM" id="SSF56925">
    <property type="entry name" value="OMPA-like"/>
    <property type="match status" value="1"/>
</dbReference>